<dbReference type="NCBIfam" id="TIGR04088">
    <property type="entry name" value="cognate_SipW"/>
    <property type="match status" value="1"/>
</dbReference>
<dbReference type="Proteomes" id="UP001298681">
    <property type="component" value="Unassembled WGS sequence"/>
</dbReference>
<accession>A0ABS9MLS0</accession>
<sequence>MSAKRKLAMSGVAILVVLTLVAGATMAWFTDTEKVNANFKAGILDISVSDDDAADGTELNFVNMRPMEKDTAIAEMTDTLNGGRTESTYEEEGFKNPTVYVQQFAISNVGTLPVNLKLSFEEAATESHRIPKLVPNGNGGIKNLGTDDPAWKCENELGKAYNGYTGNNINLTYDAANYSGTNDHFHVVLFQKVPVDETWMWKVVAEDITLDQLQGTDGYVLKDSDGNDLLLPAGATAENNTYALGAYLDQDAGNEYQGKEYHVNFTVNAKQVDEGAEYADEA</sequence>
<dbReference type="InterPro" id="IPR022121">
    <property type="entry name" value="Peptidase_M73_camelysin"/>
</dbReference>
<keyword evidence="2" id="KW-1185">Reference proteome</keyword>
<protein>
    <submittedName>
        <fullName evidence="1">CalY family protein</fullName>
    </submittedName>
</protein>
<dbReference type="EMBL" id="JAKNHQ010000022">
    <property type="protein sequence ID" value="MCG4611768.1"/>
    <property type="molecule type" value="Genomic_DNA"/>
</dbReference>
<dbReference type="InterPro" id="IPR023833">
    <property type="entry name" value="Signal_pept_SipW-depend-type"/>
</dbReference>
<organism evidence="1 2">
    <name type="scientific">Anaeromassilibacillus senegalensis</name>
    <dbReference type="NCBI Taxonomy" id="1673717"/>
    <lineage>
        <taxon>Bacteria</taxon>
        <taxon>Bacillati</taxon>
        <taxon>Bacillota</taxon>
        <taxon>Clostridia</taxon>
        <taxon>Eubacteriales</taxon>
        <taxon>Acutalibacteraceae</taxon>
        <taxon>Anaeromassilibacillus</taxon>
    </lineage>
</organism>
<proteinExistence type="predicted"/>
<gene>
    <name evidence="1" type="ORF">L0P57_12605</name>
</gene>
<reference evidence="1 2" key="1">
    <citation type="submission" date="2022-01" db="EMBL/GenBank/DDBJ databases">
        <title>Collection of gut derived symbiotic bacterial strains cultured from healthy donors.</title>
        <authorList>
            <person name="Lin H."/>
            <person name="Kohout C."/>
            <person name="Waligurski E."/>
            <person name="Pamer E.G."/>
        </authorList>
    </citation>
    <scope>NUCLEOTIDE SEQUENCE [LARGE SCALE GENOMIC DNA]</scope>
    <source>
        <strain evidence="1 2">DFI.7.58</strain>
    </source>
</reference>
<evidence type="ECO:0000313" key="1">
    <source>
        <dbReference type="EMBL" id="MCG4611768.1"/>
    </source>
</evidence>
<dbReference type="Pfam" id="PF12389">
    <property type="entry name" value="Peptidase_M73"/>
    <property type="match status" value="1"/>
</dbReference>
<name>A0ABS9MLS0_9FIRM</name>
<comment type="caution">
    <text evidence="1">The sequence shown here is derived from an EMBL/GenBank/DDBJ whole genome shotgun (WGS) entry which is preliminary data.</text>
</comment>
<evidence type="ECO:0000313" key="2">
    <source>
        <dbReference type="Proteomes" id="UP001298681"/>
    </source>
</evidence>
<dbReference type="RefSeq" id="WP_237967125.1">
    <property type="nucleotide sequence ID" value="NZ_JAKNHQ010000022.1"/>
</dbReference>